<organism evidence="3 4">
    <name type="scientific">Araneus ventricosus</name>
    <name type="common">Orbweaver spider</name>
    <name type="synonym">Epeira ventricosa</name>
    <dbReference type="NCBI Taxonomy" id="182803"/>
    <lineage>
        <taxon>Eukaryota</taxon>
        <taxon>Metazoa</taxon>
        <taxon>Ecdysozoa</taxon>
        <taxon>Arthropoda</taxon>
        <taxon>Chelicerata</taxon>
        <taxon>Arachnida</taxon>
        <taxon>Araneae</taxon>
        <taxon>Araneomorphae</taxon>
        <taxon>Entelegynae</taxon>
        <taxon>Araneoidea</taxon>
        <taxon>Araneidae</taxon>
        <taxon>Araneus</taxon>
    </lineage>
</organism>
<dbReference type="Proteomes" id="UP000499080">
    <property type="component" value="Unassembled WGS sequence"/>
</dbReference>
<proteinExistence type="predicted"/>
<feature type="transmembrane region" description="Helical" evidence="2">
    <location>
        <begin position="203"/>
        <end position="223"/>
    </location>
</feature>
<evidence type="ECO:0000256" key="2">
    <source>
        <dbReference type="SAM" id="Phobius"/>
    </source>
</evidence>
<sequence>MSHQDNIEESQQSLIDNMETYKNTKLSDFQDTTIADVLKGSTRLPNGAGSDDDTASTSEAVDPNDQDILVELSHARVEEGETTVIFNPDIPGSTSGRSDSEASDATTYDLTEFYALLEAPLGYREYVCLIRNRGYLLPFEIIWLAYTIACCYMGAYHWPMCPADVYIPRYVFFNGAIATFSVCVEIMDSLWKLLIRSPNDIRKYFCAFGLGWVAVITTFIEMIEFYTMSCSFHRYEENYCNETFYWFVYYKNIAFGVLVFLTAIIYIPSFDFYYYLRDV</sequence>
<reference evidence="3 4" key="1">
    <citation type="journal article" date="2019" name="Sci. Rep.">
        <title>Orb-weaving spider Araneus ventricosus genome elucidates the spidroin gene catalogue.</title>
        <authorList>
            <person name="Kono N."/>
            <person name="Nakamura H."/>
            <person name="Ohtoshi R."/>
            <person name="Moran D.A.P."/>
            <person name="Shinohara A."/>
            <person name="Yoshida Y."/>
            <person name="Fujiwara M."/>
            <person name="Mori M."/>
            <person name="Tomita M."/>
            <person name="Arakawa K."/>
        </authorList>
    </citation>
    <scope>NUCLEOTIDE SEQUENCE [LARGE SCALE GENOMIC DNA]</scope>
</reference>
<feature type="region of interest" description="Disordered" evidence="1">
    <location>
        <begin position="40"/>
        <end position="63"/>
    </location>
</feature>
<gene>
    <name evidence="3" type="ORF">AVEN_148230_1</name>
</gene>
<evidence type="ECO:0000313" key="4">
    <source>
        <dbReference type="Proteomes" id="UP000499080"/>
    </source>
</evidence>
<accession>A0A4Y2IEF9</accession>
<keyword evidence="4" id="KW-1185">Reference proteome</keyword>
<protein>
    <submittedName>
        <fullName evidence="3">Uncharacterized protein</fullName>
    </submittedName>
</protein>
<dbReference type="OrthoDB" id="10448194at2759"/>
<feature type="transmembrane region" description="Helical" evidence="2">
    <location>
        <begin position="253"/>
        <end position="276"/>
    </location>
</feature>
<keyword evidence="2" id="KW-1133">Transmembrane helix</keyword>
<feature type="transmembrane region" description="Helical" evidence="2">
    <location>
        <begin position="170"/>
        <end position="191"/>
    </location>
</feature>
<dbReference type="AlphaFoldDB" id="A0A4Y2IEF9"/>
<dbReference type="EMBL" id="BGPR01002598">
    <property type="protein sequence ID" value="GBM76091.1"/>
    <property type="molecule type" value="Genomic_DNA"/>
</dbReference>
<keyword evidence="2" id="KW-0472">Membrane</keyword>
<feature type="transmembrane region" description="Helical" evidence="2">
    <location>
        <begin position="141"/>
        <end position="158"/>
    </location>
</feature>
<evidence type="ECO:0000256" key="1">
    <source>
        <dbReference type="SAM" id="MobiDB-lite"/>
    </source>
</evidence>
<evidence type="ECO:0000313" key="3">
    <source>
        <dbReference type="EMBL" id="GBM76091.1"/>
    </source>
</evidence>
<name>A0A4Y2IEF9_ARAVE</name>
<keyword evidence="2" id="KW-0812">Transmembrane</keyword>
<comment type="caution">
    <text evidence="3">The sequence shown here is derived from an EMBL/GenBank/DDBJ whole genome shotgun (WGS) entry which is preliminary data.</text>
</comment>